<sequence length="294" mass="32277">MAVKSTARQRFREILGRSGCTQAASIFDPLSARIASLQGWELCKLSGSVGKFSNLAVPDDIPMANMSDLVDLCWRINRVCDACLVVDADDGGGSALNVFRTVRELEAAGVAAIEIEDNTVPQRFGVAQRRHEMIVSQEEQVGKLCAAVEARQDCSTAIVARTSALNELPRDDAMRRISAYSATGVDAIMLPGMAHGRSDIEAAMQATDLPLLLLRIPEDVLGDTDFLERARVRVRYQESILYSIVVKAMDDCLRHLQNGGTAAELADRTAEARLLRSVDRTYDMQAWQDKYVRG</sequence>
<dbReference type="PANTHER" id="PTHR42905:SF3">
    <property type="entry name" value="OXALOACETATE DECARBOXYLASE"/>
    <property type="match status" value="1"/>
</dbReference>
<accession>A0A225M546</accession>
<dbReference type="GO" id="GO:0019629">
    <property type="term" value="P:propionate catabolic process, 2-methylcitrate cycle"/>
    <property type="evidence" value="ECO:0007669"/>
    <property type="project" value="TreeGrafter"/>
</dbReference>
<gene>
    <name evidence="1" type="ORF">CEY11_19690</name>
</gene>
<organism evidence="1 2">
    <name type="scientific">Candidimonas nitroreducens</name>
    <dbReference type="NCBI Taxonomy" id="683354"/>
    <lineage>
        <taxon>Bacteria</taxon>
        <taxon>Pseudomonadati</taxon>
        <taxon>Pseudomonadota</taxon>
        <taxon>Betaproteobacteria</taxon>
        <taxon>Burkholderiales</taxon>
        <taxon>Alcaligenaceae</taxon>
        <taxon>Candidimonas</taxon>
    </lineage>
</organism>
<dbReference type="Gene3D" id="3.20.20.60">
    <property type="entry name" value="Phosphoenolpyruvate-binding domains"/>
    <property type="match status" value="1"/>
</dbReference>
<dbReference type="InterPro" id="IPR039556">
    <property type="entry name" value="ICL/PEPM"/>
</dbReference>
<evidence type="ECO:0000313" key="1">
    <source>
        <dbReference type="EMBL" id="OWT56246.1"/>
    </source>
</evidence>
<dbReference type="PANTHER" id="PTHR42905">
    <property type="entry name" value="PHOSPHOENOLPYRUVATE CARBOXYLASE"/>
    <property type="match status" value="1"/>
</dbReference>
<keyword evidence="2" id="KW-1185">Reference proteome</keyword>
<comment type="caution">
    <text evidence="1">The sequence shown here is derived from an EMBL/GenBank/DDBJ whole genome shotgun (WGS) entry which is preliminary data.</text>
</comment>
<dbReference type="RefSeq" id="WP_088605123.1">
    <property type="nucleotide sequence ID" value="NZ_NJIH01000011.1"/>
</dbReference>
<name>A0A225M546_9BURK</name>
<dbReference type="GO" id="GO:0046421">
    <property type="term" value="F:methylisocitrate lyase activity"/>
    <property type="evidence" value="ECO:0007669"/>
    <property type="project" value="TreeGrafter"/>
</dbReference>
<dbReference type="EMBL" id="NJIH01000011">
    <property type="protein sequence ID" value="OWT56246.1"/>
    <property type="molecule type" value="Genomic_DNA"/>
</dbReference>
<dbReference type="Proteomes" id="UP000214603">
    <property type="component" value="Unassembled WGS sequence"/>
</dbReference>
<dbReference type="CDD" id="cd00377">
    <property type="entry name" value="ICL_PEPM"/>
    <property type="match status" value="1"/>
</dbReference>
<dbReference type="Pfam" id="PF13714">
    <property type="entry name" value="PEP_mutase"/>
    <property type="match status" value="1"/>
</dbReference>
<protein>
    <submittedName>
        <fullName evidence="1">Oxaloacetate decarboxylase</fullName>
    </submittedName>
</protein>
<dbReference type="SUPFAM" id="SSF51621">
    <property type="entry name" value="Phosphoenolpyruvate/pyruvate domain"/>
    <property type="match status" value="1"/>
</dbReference>
<evidence type="ECO:0000313" key="2">
    <source>
        <dbReference type="Proteomes" id="UP000214603"/>
    </source>
</evidence>
<dbReference type="InterPro" id="IPR040442">
    <property type="entry name" value="Pyrv_kinase-like_dom_sf"/>
</dbReference>
<dbReference type="AlphaFoldDB" id="A0A225M546"/>
<reference evidence="2" key="1">
    <citation type="submission" date="2017-06" db="EMBL/GenBank/DDBJ databases">
        <title>Herbaspirillum phytohormonus sp. nov., isolated from the root nodule of Robinia pseudoacacia in lead-zinc mine.</title>
        <authorList>
            <person name="Fan M."/>
            <person name="Lin Y."/>
        </authorList>
    </citation>
    <scope>NUCLEOTIDE SEQUENCE [LARGE SCALE GENOMIC DNA]</scope>
    <source>
        <strain evidence="2">SC-089</strain>
    </source>
</reference>
<dbReference type="OrthoDB" id="9771433at2"/>
<dbReference type="InterPro" id="IPR015813">
    <property type="entry name" value="Pyrv/PenolPyrv_kinase-like_dom"/>
</dbReference>
<proteinExistence type="predicted"/>